<dbReference type="GeneID" id="108667129"/>
<dbReference type="KEGG" id="hazt:108667129"/>
<reference evidence="4" key="3">
    <citation type="submission" date="2019-06" db="EMBL/GenBank/DDBJ databases">
        <authorList>
            <person name="Poynton C."/>
            <person name="Hasenbein S."/>
            <person name="Benoit J.B."/>
            <person name="Sepulveda M.S."/>
            <person name="Poelchau M.F."/>
            <person name="Murali S.C."/>
            <person name="Chen S."/>
            <person name="Glastad K.M."/>
            <person name="Werren J.H."/>
            <person name="Vineis J.H."/>
            <person name="Bowen J.L."/>
            <person name="Friedrich M."/>
            <person name="Jones J."/>
            <person name="Robertson H.M."/>
            <person name="Feyereisen R."/>
            <person name="Mechler-Hickson A."/>
            <person name="Mathers N."/>
            <person name="Lee C.E."/>
            <person name="Colbourne J.K."/>
            <person name="Biales A."/>
            <person name="Johnston J.S."/>
            <person name="Wellborn G.A."/>
            <person name="Rosendale A.J."/>
            <person name="Cridge A.G."/>
            <person name="Munoz-Torres M.C."/>
            <person name="Bain P.A."/>
            <person name="Manny A.R."/>
            <person name="Major K.M."/>
            <person name="Lambert F.N."/>
            <person name="Vulpe C.D."/>
            <person name="Tuck P."/>
            <person name="Blalock B.J."/>
            <person name="Lin Y.-Y."/>
            <person name="Smith M.E."/>
            <person name="Ochoa-Acuna H."/>
            <person name="Chen M.-J.M."/>
            <person name="Childers C.P."/>
            <person name="Qu J."/>
            <person name="Dugan S."/>
            <person name="Lee S.L."/>
            <person name="Chao H."/>
            <person name="Dinh H."/>
            <person name="Han Y."/>
            <person name="Doddapaneni H."/>
            <person name="Worley K.C."/>
            <person name="Muzny D.M."/>
            <person name="Gibbs R.A."/>
            <person name="Richards S."/>
        </authorList>
    </citation>
    <scope>NUCLEOTIDE SEQUENCE</scope>
    <source>
        <strain evidence="4">HAZT.00-mixed</strain>
        <tissue evidence="4">Whole organism</tissue>
    </source>
</reference>
<dbReference type="Proteomes" id="UP000694843">
    <property type="component" value="Unplaced"/>
</dbReference>
<dbReference type="OrthoDB" id="10002389at2759"/>
<dbReference type="SMART" id="SM00173">
    <property type="entry name" value="RAS"/>
    <property type="match status" value="1"/>
</dbReference>
<keyword evidence="2" id="KW-0547">Nucleotide-binding</keyword>
<dbReference type="PANTHER" id="PTHR46152:SF3">
    <property type="entry name" value="NF-KAPPA-B INHIBITOR-INTERACTING RAS-LIKE PROTEIN"/>
    <property type="match status" value="1"/>
</dbReference>
<dbReference type="AlphaFoldDB" id="A0A6A0GSV8"/>
<dbReference type="GO" id="GO:0032484">
    <property type="term" value="P:Ral protein signal transduction"/>
    <property type="evidence" value="ECO:0007669"/>
    <property type="project" value="TreeGrafter"/>
</dbReference>
<evidence type="ECO:0000256" key="2">
    <source>
        <dbReference type="ARBA" id="ARBA00022741"/>
    </source>
</evidence>
<keyword evidence="3" id="KW-0342">GTP-binding</keyword>
<evidence type="ECO:0000313" key="5">
    <source>
        <dbReference type="Proteomes" id="UP000694843"/>
    </source>
</evidence>
<dbReference type="SMART" id="SM00175">
    <property type="entry name" value="RAB"/>
    <property type="match status" value="1"/>
</dbReference>
<gene>
    <name evidence="6" type="primary">LOC108667129</name>
    <name evidence="4" type="ORF">HAZT_HAZT011550</name>
</gene>
<dbReference type="Proteomes" id="UP000711488">
    <property type="component" value="Unassembled WGS sequence"/>
</dbReference>
<dbReference type="GO" id="GO:0003924">
    <property type="term" value="F:GTPase activity"/>
    <property type="evidence" value="ECO:0007669"/>
    <property type="project" value="InterPro"/>
</dbReference>
<dbReference type="PROSITE" id="PS51419">
    <property type="entry name" value="RAB"/>
    <property type="match status" value="1"/>
</dbReference>
<dbReference type="InterPro" id="IPR001806">
    <property type="entry name" value="Small_GTPase"/>
</dbReference>
<name>A0A6A0GSV8_HYAAZ</name>
<dbReference type="CTD" id="35667"/>
<accession>A0A6A0GSV8</accession>
<sequence>MGRSSRVIVSGLKGVGKTALLECAIFANTITDREYIPTIEDTYVCLVETDRGTKEKLRFYDTAGLDVRGPKALHSHHHGIADAYMLVYSTLDMTSLQAIMEVKKDIDKHKEKKDAIIVIVGCRSDGRVSPVREAAQRWAAAERLRHCDASVHNRSSLLEPLAELASRLAPQPSKTSLPQFYMVGRKSKE</sequence>
<reference evidence="4" key="2">
    <citation type="journal article" date="2018" name="Environ. Sci. Technol.">
        <title>The Toxicogenome of Hyalella azteca: A Model for Sediment Ecotoxicology and Evolutionary Toxicology.</title>
        <authorList>
            <person name="Poynton H.C."/>
            <person name="Hasenbein S."/>
            <person name="Benoit J.B."/>
            <person name="Sepulveda M.S."/>
            <person name="Poelchau M.F."/>
            <person name="Hughes D.S.T."/>
            <person name="Murali S.C."/>
            <person name="Chen S."/>
            <person name="Glastad K.M."/>
            <person name="Goodisman M.A.D."/>
            <person name="Werren J.H."/>
            <person name="Vineis J.H."/>
            <person name="Bowen J.L."/>
            <person name="Friedrich M."/>
            <person name="Jones J."/>
            <person name="Robertson H.M."/>
            <person name="Feyereisen R."/>
            <person name="Mechler-Hickson A."/>
            <person name="Mathers N."/>
            <person name="Lee C.E."/>
            <person name="Colbourne J.K."/>
            <person name="Biales A."/>
            <person name="Johnston J.S."/>
            <person name="Wellborn G.A."/>
            <person name="Rosendale A.J."/>
            <person name="Cridge A.G."/>
            <person name="Munoz-Torres M.C."/>
            <person name="Bain P.A."/>
            <person name="Manny A.R."/>
            <person name="Major K.M."/>
            <person name="Lambert F.N."/>
            <person name="Vulpe C.D."/>
            <person name="Tuck P."/>
            <person name="Blalock B.J."/>
            <person name="Lin Y.Y."/>
            <person name="Smith M.E."/>
            <person name="Ochoa-Acuna H."/>
            <person name="Chen M.M."/>
            <person name="Childers C.P."/>
            <person name="Qu J."/>
            <person name="Dugan S."/>
            <person name="Lee S.L."/>
            <person name="Chao H."/>
            <person name="Dinh H."/>
            <person name="Han Y."/>
            <person name="Doddapaneni H."/>
            <person name="Worley K.C."/>
            <person name="Muzny D.M."/>
            <person name="Gibbs R.A."/>
            <person name="Richards S."/>
        </authorList>
    </citation>
    <scope>NUCLEOTIDE SEQUENCE</scope>
    <source>
        <strain evidence="4">HAZT.00-mixed</strain>
        <tissue evidence="4">Whole organism</tissue>
    </source>
</reference>
<evidence type="ECO:0000313" key="6">
    <source>
        <dbReference type="RefSeq" id="XP_018009604.1"/>
    </source>
</evidence>
<dbReference type="GO" id="GO:0005525">
    <property type="term" value="F:GTP binding"/>
    <property type="evidence" value="ECO:0007669"/>
    <property type="project" value="UniProtKB-KW"/>
</dbReference>
<dbReference type="PANTHER" id="PTHR46152">
    <property type="entry name" value="NF-KAPPA-B INHIBITOR-INTERACTING RAS-LIKE PROTEIN"/>
    <property type="match status" value="1"/>
</dbReference>
<dbReference type="Gene3D" id="3.40.50.300">
    <property type="entry name" value="P-loop containing nucleotide triphosphate hydrolases"/>
    <property type="match status" value="1"/>
</dbReference>
<dbReference type="GO" id="GO:0032794">
    <property type="term" value="F:GTPase activating protein binding"/>
    <property type="evidence" value="ECO:0007669"/>
    <property type="project" value="TreeGrafter"/>
</dbReference>
<evidence type="ECO:0000313" key="4">
    <source>
        <dbReference type="EMBL" id="KAA0186827.1"/>
    </source>
</evidence>
<reference evidence="4" key="1">
    <citation type="submission" date="2014-08" db="EMBL/GenBank/DDBJ databases">
        <authorList>
            <person name="Murali S."/>
            <person name="Richards S."/>
            <person name="Bandaranaike D."/>
            <person name="Bellair M."/>
            <person name="Blankenburg K."/>
            <person name="Chao H."/>
            <person name="Dinh H."/>
            <person name="Doddapaneni H."/>
            <person name="Dugan-Rocha S."/>
            <person name="Elkadiri S."/>
            <person name="Gnanaolivu R."/>
            <person name="Hughes D."/>
            <person name="Lee S."/>
            <person name="Li M."/>
            <person name="Ming W."/>
            <person name="Munidasa M."/>
            <person name="Muniz J."/>
            <person name="Nguyen L."/>
            <person name="Osuji N."/>
            <person name="Pu L.-L."/>
            <person name="Puazo M."/>
            <person name="Skinner E."/>
            <person name="Qu C."/>
            <person name="Quiroz J."/>
            <person name="Raj R."/>
            <person name="Weissenberger G."/>
            <person name="Xin Y."/>
            <person name="Zou X."/>
            <person name="Han Y."/>
            <person name="Worley K."/>
            <person name="Muzny D."/>
            <person name="Gibbs R."/>
        </authorList>
    </citation>
    <scope>NUCLEOTIDE SEQUENCE</scope>
    <source>
        <strain evidence="4">HAZT.00-mixed</strain>
        <tissue evidence="4">Whole organism</tissue>
    </source>
</reference>
<dbReference type="InterPro" id="IPR042227">
    <property type="entry name" value="KBRS"/>
</dbReference>
<dbReference type="Pfam" id="PF00071">
    <property type="entry name" value="Ras"/>
    <property type="match status" value="1"/>
</dbReference>
<dbReference type="InterPro" id="IPR027417">
    <property type="entry name" value="P-loop_NTPase"/>
</dbReference>
<dbReference type="EMBL" id="JQDR03015351">
    <property type="protein sequence ID" value="KAA0186827.1"/>
    <property type="molecule type" value="Genomic_DNA"/>
</dbReference>
<dbReference type="OMA" id="IANMHSR"/>
<dbReference type="SUPFAM" id="SSF52540">
    <property type="entry name" value="P-loop containing nucleoside triphosphate hydrolases"/>
    <property type="match status" value="1"/>
</dbReference>
<keyword evidence="5" id="KW-1185">Reference proteome</keyword>
<comment type="similarity">
    <text evidence="1">Belongs to the small GTPase superfamily. Ras family. KappaB-Ras subfamily.</text>
</comment>
<dbReference type="RefSeq" id="XP_018009604.1">
    <property type="nucleotide sequence ID" value="XM_018154115.2"/>
</dbReference>
<protein>
    <submittedName>
        <fullName evidence="6">NF-kappa-B inhibitor-interacting Ras-like protein 2</fullName>
    </submittedName>
</protein>
<organism evidence="4">
    <name type="scientific">Hyalella azteca</name>
    <name type="common">Amphipod</name>
    <dbReference type="NCBI Taxonomy" id="294128"/>
    <lineage>
        <taxon>Eukaryota</taxon>
        <taxon>Metazoa</taxon>
        <taxon>Ecdysozoa</taxon>
        <taxon>Arthropoda</taxon>
        <taxon>Crustacea</taxon>
        <taxon>Multicrustacea</taxon>
        <taxon>Malacostraca</taxon>
        <taxon>Eumalacostraca</taxon>
        <taxon>Peracarida</taxon>
        <taxon>Amphipoda</taxon>
        <taxon>Senticaudata</taxon>
        <taxon>Talitrida</taxon>
        <taxon>Talitroidea</taxon>
        <taxon>Hyalellidae</taxon>
        <taxon>Hyalella</taxon>
    </lineage>
</organism>
<evidence type="ECO:0000256" key="1">
    <source>
        <dbReference type="ARBA" id="ARBA00008094"/>
    </source>
</evidence>
<evidence type="ECO:0000256" key="3">
    <source>
        <dbReference type="ARBA" id="ARBA00023134"/>
    </source>
</evidence>
<dbReference type="GO" id="GO:0043124">
    <property type="term" value="P:negative regulation of canonical NF-kappaB signal transduction"/>
    <property type="evidence" value="ECO:0007669"/>
    <property type="project" value="InterPro"/>
</dbReference>
<reference evidence="6" key="4">
    <citation type="submission" date="2025-04" db="UniProtKB">
        <authorList>
            <consortium name="RefSeq"/>
        </authorList>
    </citation>
    <scope>IDENTIFICATION</scope>
    <source>
        <tissue evidence="6">Whole organism</tissue>
    </source>
</reference>
<proteinExistence type="inferred from homology"/>